<protein>
    <submittedName>
        <fullName evidence="1">Uncharacterized protein</fullName>
    </submittedName>
</protein>
<proteinExistence type="predicted"/>
<dbReference type="PANTHER" id="PTHR33198">
    <property type="entry name" value="ANK_REP_REGION DOMAIN-CONTAINING PROTEIN-RELATED"/>
    <property type="match status" value="1"/>
</dbReference>
<organism evidence="1 2">
    <name type="scientific">Paramuricea clavata</name>
    <name type="common">Red gorgonian</name>
    <name type="synonym">Violescent sea-whip</name>
    <dbReference type="NCBI Taxonomy" id="317549"/>
    <lineage>
        <taxon>Eukaryota</taxon>
        <taxon>Metazoa</taxon>
        <taxon>Cnidaria</taxon>
        <taxon>Anthozoa</taxon>
        <taxon>Octocorallia</taxon>
        <taxon>Malacalcyonacea</taxon>
        <taxon>Plexauridae</taxon>
        <taxon>Paramuricea</taxon>
    </lineage>
</organism>
<evidence type="ECO:0000313" key="1">
    <source>
        <dbReference type="EMBL" id="CAB4001653.1"/>
    </source>
</evidence>
<comment type="caution">
    <text evidence="1">The sequence shown here is derived from an EMBL/GenBank/DDBJ whole genome shotgun (WGS) entry which is preliminary data.</text>
</comment>
<gene>
    <name evidence="1" type="ORF">PACLA_8A063260</name>
</gene>
<evidence type="ECO:0000313" key="2">
    <source>
        <dbReference type="Proteomes" id="UP001152795"/>
    </source>
</evidence>
<keyword evidence="2" id="KW-1185">Reference proteome</keyword>
<name>A0A7D9IAP7_PARCT</name>
<dbReference type="PANTHER" id="PTHR33198:SF19">
    <property type="entry name" value="CCHC-TYPE DOMAIN-CONTAINING PROTEIN"/>
    <property type="match status" value="1"/>
</dbReference>
<dbReference type="Proteomes" id="UP001152795">
    <property type="component" value="Unassembled WGS sequence"/>
</dbReference>
<dbReference type="AlphaFoldDB" id="A0A7D9IAP7"/>
<dbReference type="OrthoDB" id="5984808at2759"/>
<accession>A0A7D9IAP7</accession>
<dbReference type="EMBL" id="CACRXK020004146">
    <property type="protein sequence ID" value="CAB4001653.1"/>
    <property type="molecule type" value="Genomic_DNA"/>
</dbReference>
<reference evidence="1" key="1">
    <citation type="submission" date="2020-04" db="EMBL/GenBank/DDBJ databases">
        <authorList>
            <person name="Alioto T."/>
            <person name="Alioto T."/>
            <person name="Gomez Garrido J."/>
        </authorList>
    </citation>
    <scope>NUCLEOTIDE SEQUENCE</scope>
    <source>
        <strain evidence="1">A484AB</strain>
    </source>
</reference>
<sequence length="177" mass="20704">MENEMLEVVQGEIPQVQPTQLAMLHQILLPQPLDLRNSGEIAENWKLWKEKYSNYFVISRLQQESEQYQLAMFKHAIGDDGLKVIKTFSYATEENVNDWCVFMSKLEKHCIGEVNDIYERYCFNRRDKLPTESVDNFVAELKTLAKTCNFCECLHNSLIRDHIALGIKDEQTTKKLL</sequence>